<dbReference type="InterPro" id="IPR025340">
    <property type="entry name" value="DUF4246"/>
</dbReference>
<organism evidence="2 3">
    <name type="scientific">Phanerochaete carnosa (strain HHB-10118-sp)</name>
    <name type="common">White-rot fungus</name>
    <name type="synonym">Peniophora carnosa</name>
    <dbReference type="NCBI Taxonomy" id="650164"/>
    <lineage>
        <taxon>Eukaryota</taxon>
        <taxon>Fungi</taxon>
        <taxon>Dikarya</taxon>
        <taxon>Basidiomycota</taxon>
        <taxon>Agaricomycotina</taxon>
        <taxon>Agaricomycetes</taxon>
        <taxon>Polyporales</taxon>
        <taxon>Phanerochaetaceae</taxon>
        <taxon>Phanerochaete</taxon>
    </lineage>
</organism>
<dbReference type="InterPro" id="IPR049192">
    <property type="entry name" value="DUF4246_C"/>
</dbReference>
<dbReference type="AlphaFoldDB" id="K5WQH6"/>
<keyword evidence="3" id="KW-1185">Reference proteome</keyword>
<dbReference type="HOGENOM" id="CLU_012066_3_2_1"/>
<dbReference type="Pfam" id="PF14033">
    <property type="entry name" value="DUF4246"/>
    <property type="match status" value="1"/>
</dbReference>
<dbReference type="EMBL" id="JH930468">
    <property type="protein sequence ID" value="EKM61499.1"/>
    <property type="molecule type" value="Genomic_DNA"/>
</dbReference>
<dbReference type="InParanoid" id="K5WQH6"/>
<dbReference type="OrthoDB" id="415532at2759"/>
<gene>
    <name evidence="2" type="ORF">PHACADRAFT_248156</name>
</gene>
<dbReference type="PANTHER" id="PTHR33119">
    <property type="entry name" value="IFI3P"/>
    <property type="match status" value="1"/>
</dbReference>
<proteinExistence type="predicted"/>
<name>K5WQH6_PHACS</name>
<feature type="domain" description="DUF4246" evidence="1">
    <location>
        <begin position="99"/>
        <end position="504"/>
    </location>
</feature>
<dbReference type="Proteomes" id="UP000008370">
    <property type="component" value="Unassembled WGS sequence"/>
</dbReference>
<dbReference type="GeneID" id="18914272"/>
<dbReference type="KEGG" id="pco:PHACADRAFT_248156"/>
<dbReference type="PANTHER" id="PTHR33119:SF1">
    <property type="entry name" value="FE2OG DIOXYGENASE DOMAIN-CONTAINING PROTEIN"/>
    <property type="match status" value="1"/>
</dbReference>
<sequence>MAMNTAPPDALETSKLNRGYLHPFWNGGSGRYLYGVGELPRTLTELAMCQLSATTRRSDGWWTKLSDPVWRCSWRNTALSSSFCVRTSTGNTVVFLSQKQVQYVLDELSGYLALKNQDANCEVSCYDRIWETSTPNDPCLLHILQEQLNTLRTVSSLGTSCRNIINPYLHPVVYGRTLVRDLSGTLVPAEPPPFSQLNYTISSRFACLPTLFAVSPCPSAGPPMVTTLSYINGVPPWQDGLYRSLEGALAASVPLFEHVLTDLHRSNLLSHRIPGTCRYTAWDEPLTPEHSDDEESWAVYQKELRSWTLSRPIQYPDVLEQGYMGGMEERKFRASLRGRNIKVIIRVTDIQVHPDHPAFDGTPWHAEGMRNERIVASVVQCIAMSNVKPISLSFRMPVRAPVGCSSDDEGATIRTWGLRLNSSSHQFLGTTSLRAGHALAFPNIYQHRFTDVRLEDTARPGALTLLSLHLVDPELTGGGGDDDASDLEVPATNRVPAQQTAWVRAALEESIDTRVPEEIIERIMDFVEGVLTDDEAAASAHAMKHERVQFWKEHNQLWFSLPFAGFEN</sequence>
<protein>
    <recommendedName>
        <fullName evidence="1">DUF4246 domain-containing protein</fullName>
    </recommendedName>
</protein>
<evidence type="ECO:0000313" key="2">
    <source>
        <dbReference type="EMBL" id="EKM61499.1"/>
    </source>
</evidence>
<dbReference type="RefSeq" id="XP_007390910.1">
    <property type="nucleotide sequence ID" value="XM_007390848.1"/>
</dbReference>
<evidence type="ECO:0000259" key="1">
    <source>
        <dbReference type="Pfam" id="PF14033"/>
    </source>
</evidence>
<reference evidence="2 3" key="1">
    <citation type="journal article" date="2012" name="BMC Genomics">
        <title>Comparative genomics of the white-rot fungi, Phanerochaete carnosa and P. chrysosporium, to elucidate the genetic basis of the distinct wood types they colonize.</title>
        <authorList>
            <person name="Suzuki H."/>
            <person name="MacDonald J."/>
            <person name="Syed K."/>
            <person name="Salamov A."/>
            <person name="Hori C."/>
            <person name="Aerts A."/>
            <person name="Henrissat B."/>
            <person name="Wiebenga A."/>
            <person name="vanKuyk P.A."/>
            <person name="Barry K."/>
            <person name="Lindquist E."/>
            <person name="LaButti K."/>
            <person name="Lapidus A."/>
            <person name="Lucas S."/>
            <person name="Coutinho P."/>
            <person name="Gong Y."/>
            <person name="Samejima M."/>
            <person name="Mahadevan R."/>
            <person name="Abou-Zaid M."/>
            <person name="de Vries R.P."/>
            <person name="Igarashi K."/>
            <person name="Yadav J.S."/>
            <person name="Grigoriev I.V."/>
            <person name="Master E.R."/>
        </authorList>
    </citation>
    <scope>NUCLEOTIDE SEQUENCE [LARGE SCALE GENOMIC DNA]</scope>
    <source>
        <strain evidence="2 3">HHB-10118-sp</strain>
    </source>
</reference>
<evidence type="ECO:0000313" key="3">
    <source>
        <dbReference type="Proteomes" id="UP000008370"/>
    </source>
</evidence>
<accession>K5WQH6</accession>